<keyword evidence="2" id="KW-0472">Membrane</keyword>
<keyword evidence="4" id="KW-1185">Reference proteome</keyword>
<evidence type="ECO:0000256" key="1">
    <source>
        <dbReference type="SAM" id="MobiDB-lite"/>
    </source>
</evidence>
<feature type="compositionally biased region" description="Basic and acidic residues" evidence="1">
    <location>
        <begin position="438"/>
        <end position="452"/>
    </location>
</feature>
<feature type="compositionally biased region" description="Basic and acidic residues" evidence="1">
    <location>
        <begin position="12"/>
        <end position="23"/>
    </location>
</feature>
<keyword evidence="2" id="KW-1133">Transmembrane helix</keyword>
<feature type="region of interest" description="Disordered" evidence="1">
    <location>
        <begin position="401"/>
        <end position="491"/>
    </location>
</feature>
<dbReference type="EMBL" id="JAPDRL010000049">
    <property type="protein sequence ID" value="KAJ9662552.1"/>
    <property type="molecule type" value="Genomic_DNA"/>
</dbReference>
<feature type="compositionally biased region" description="Basic and acidic residues" evidence="1">
    <location>
        <begin position="57"/>
        <end position="75"/>
    </location>
</feature>
<keyword evidence="2" id="KW-0812">Transmembrane</keyword>
<protein>
    <submittedName>
        <fullName evidence="3">Uncharacterized protein</fullName>
    </submittedName>
</protein>
<comment type="caution">
    <text evidence="3">The sequence shown here is derived from an EMBL/GenBank/DDBJ whole genome shotgun (WGS) entry which is preliminary data.</text>
</comment>
<accession>A0ABQ9NRD4</accession>
<feature type="compositionally biased region" description="Basic and acidic residues" evidence="1">
    <location>
        <begin position="90"/>
        <end position="114"/>
    </location>
</feature>
<dbReference type="Proteomes" id="UP001172684">
    <property type="component" value="Unassembled WGS sequence"/>
</dbReference>
<evidence type="ECO:0000313" key="3">
    <source>
        <dbReference type="EMBL" id="KAJ9662552.1"/>
    </source>
</evidence>
<sequence length="491" mass="54296">MLEYFNYKRWKKENPAEAQEHLKNPVLNEDDEKLLQRITSQGDPPPALPDRSTVILDDGKKAEGQEAQEAMKEGADNVPLPNPPAPEGSSDDKPGEEGKPSEESKASGETKPSEEDNPSGADKGAEESKPSEEEKKKQGYWSYIPAMPTMPTMPAMPAMPSYHFKHKDKEQTADDLKDAAEDVKKGEGVDLKEDGKVDKKEAKKEDQDLGSILDRLNLAAVNNRVFSFSKESQELMEKFKQVLMDIVNGAPTAYDDLEKLLRDSDGQLQKMYGNLPPFLKTLIKSLPAKMTGTLGPELLAAASEKRGFDAKAAAAATESDTEEGDKKKVKKSRVPPLKKLVSQQGAVASMLRSILNFLQLRFPMFITGTNVLMSLAVFLLLFVFWYCHKRGKEMRLEKERQGLAETESDAEKSAEASDLEDSEVLEKPREESEEDAEAPIKLHDDPAVDEKPSSSVADMPSVLDLPEPADVALPKKDEDKAQKEAPIEAEK</sequence>
<organism evidence="3 4">
    <name type="scientific">Coniosporium apollinis</name>
    <dbReference type="NCBI Taxonomy" id="61459"/>
    <lineage>
        <taxon>Eukaryota</taxon>
        <taxon>Fungi</taxon>
        <taxon>Dikarya</taxon>
        <taxon>Ascomycota</taxon>
        <taxon>Pezizomycotina</taxon>
        <taxon>Dothideomycetes</taxon>
        <taxon>Dothideomycetes incertae sedis</taxon>
        <taxon>Coniosporium</taxon>
    </lineage>
</organism>
<feature type="transmembrane region" description="Helical" evidence="2">
    <location>
        <begin position="362"/>
        <end position="387"/>
    </location>
</feature>
<feature type="region of interest" description="Disordered" evidence="1">
    <location>
        <begin position="11"/>
        <end position="142"/>
    </location>
</feature>
<feature type="compositionally biased region" description="Basic and acidic residues" evidence="1">
    <location>
        <begin position="473"/>
        <end position="491"/>
    </location>
</feature>
<feature type="compositionally biased region" description="Basic and acidic residues" evidence="1">
    <location>
        <begin position="123"/>
        <end position="137"/>
    </location>
</feature>
<gene>
    <name evidence="3" type="ORF">H2201_006040</name>
</gene>
<evidence type="ECO:0000313" key="4">
    <source>
        <dbReference type="Proteomes" id="UP001172684"/>
    </source>
</evidence>
<evidence type="ECO:0000256" key="2">
    <source>
        <dbReference type="SAM" id="Phobius"/>
    </source>
</evidence>
<reference evidence="3" key="1">
    <citation type="submission" date="2022-10" db="EMBL/GenBank/DDBJ databases">
        <title>Culturing micro-colonial fungi from biological soil crusts in the Mojave desert and describing Neophaeococcomyces mojavensis, and introducing the new genera and species Taxawa tesnikishii.</title>
        <authorList>
            <person name="Kurbessoian T."/>
            <person name="Stajich J.E."/>
        </authorList>
    </citation>
    <scope>NUCLEOTIDE SEQUENCE</scope>
    <source>
        <strain evidence="3">TK_1</strain>
    </source>
</reference>
<proteinExistence type="predicted"/>
<name>A0ABQ9NRD4_9PEZI</name>
<feature type="region of interest" description="Disordered" evidence="1">
    <location>
        <begin position="313"/>
        <end position="334"/>
    </location>
</feature>